<reference evidence="5" key="1">
    <citation type="submission" date="2013-12" db="EMBL/GenBank/DDBJ databases">
        <title>The Genome Sequence of Aphanomyces invadans NJM9701.</title>
        <authorList>
            <consortium name="The Broad Institute Genomics Platform"/>
            <person name="Russ C."/>
            <person name="Tyler B."/>
            <person name="van West P."/>
            <person name="Dieguez-Uribeondo J."/>
            <person name="Young S.K."/>
            <person name="Zeng Q."/>
            <person name="Gargeya S."/>
            <person name="Fitzgerald M."/>
            <person name="Abouelleil A."/>
            <person name="Alvarado L."/>
            <person name="Chapman S.B."/>
            <person name="Gainer-Dewar J."/>
            <person name="Goldberg J."/>
            <person name="Griggs A."/>
            <person name="Gujja S."/>
            <person name="Hansen M."/>
            <person name="Howarth C."/>
            <person name="Imamovic A."/>
            <person name="Ireland A."/>
            <person name="Larimer J."/>
            <person name="McCowan C."/>
            <person name="Murphy C."/>
            <person name="Pearson M."/>
            <person name="Poon T.W."/>
            <person name="Priest M."/>
            <person name="Roberts A."/>
            <person name="Saif S."/>
            <person name="Shea T."/>
            <person name="Sykes S."/>
            <person name="Wortman J."/>
            <person name="Nusbaum C."/>
            <person name="Birren B."/>
        </authorList>
    </citation>
    <scope>NUCLEOTIDE SEQUENCE [LARGE SCALE GENOMIC DNA]</scope>
    <source>
        <strain evidence="5">NJM9701</strain>
    </source>
</reference>
<dbReference type="Pfam" id="PF00400">
    <property type="entry name" value="WD40"/>
    <property type="match status" value="3"/>
</dbReference>
<dbReference type="RefSeq" id="XP_008870113.1">
    <property type="nucleotide sequence ID" value="XM_008871891.1"/>
</dbReference>
<dbReference type="InterPro" id="IPR015943">
    <property type="entry name" value="WD40/YVTN_repeat-like_dom_sf"/>
</dbReference>
<dbReference type="SUPFAM" id="SSF50978">
    <property type="entry name" value="WD40 repeat-like"/>
    <property type="match status" value="1"/>
</dbReference>
<dbReference type="STRING" id="157072.A0A024U4F3"/>
<feature type="repeat" description="WD" evidence="3">
    <location>
        <begin position="322"/>
        <end position="342"/>
    </location>
</feature>
<dbReference type="EMBL" id="KI913963">
    <property type="protein sequence ID" value="ETW01115.1"/>
    <property type="molecule type" value="Genomic_DNA"/>
</dbReference>
<organism evidence="5">
    <name type="scientific">Aphanomyces invadans</name>
    <dbReference type="NCBI Taxonomy" id="157072"/>
    <lineage>
        <taxon>Eukaryota</taxon>
        <taxon>Sar</taxon>
        <taxon>Stramenopiles</taxon>
        <taxon>Oomycota</taxon>
        <taxon>Saprolegniomycetes</taxon>
        <taxon>Saprolegniales</taxon>
        <taxon>Verrucalvaceae</taxon>
        <taxon>Aphanomyces</taxon>
    </lineage>
</organism>
<dbReference type="PANTHER" id="PTHR19848">
    <property type="entry name" value="WD40 REPEAT PROTEIN"/>
    <property type="match status" value="1"/>
</dbReference>
<keyword evidence="1 3" id="KW-0853">WD repeat</keyword>
<dbReference type="InterPro" id="IPR036322">
    <property type="entry name" value="WD40_repeat_dom_sf"/>
</dbReference>
<dbReference type="GeneID" id="20083780"/>
<dbReference type="Gene3D" id="2.130.10.10">
    <property type="entry name" value="YVTN repeat-like/Quinoprotein amine dehydrogenase"/>
    <property type="match status" value="2"/>
</dbReference>
<dbReference type="PRINTS" id="PR00320">
    <property type="entry name" value="GPROTEINBRPT"/>
</dbReference>
<feature type="repeat" description="WD" evidence="3">
    <location>
        <begin position="172"/>
        <end position="203"/>
    </location>
</feature>
<evidence type="ECO:0000256" key="1">
    <source>
        <dbReference type="ARBA" id="ARBA00022574"/>
    </source>
</evidence>
<dbReference type="AlphaFoldDB" id="A0A024U4F3"/>
<dbReference type="SMART" id="SM00320">
    <property type="entry name" value="WD40"/>
    <property type="match status" value="8"/>
</dbReference>
<evidence type="ECO:0000256" key="3">
    <source>
        <dbReference type="PROSITE-ProRule" id="PRU00221"/>
    </source>
</evidence>
<evidence type="ECO:0000256" key="4">
    <source>
        <dbReference type="SAM" id="MobiDB-lite"/>
    </source>
</evidence>
<evidence type="ECO:0000256" key="2">
    <source>
        <dbReference type="ARBA" id="ARBA00022737"/>
    </source>
</evidence>
<dbReference type="VEuPathDB" id="FungiDB:H310_06730"/>
<accession>A0A024U4F3</accession>
<feature type="repeat" description="WD" evidence="3">
    <location>
        <begin position="211"/>
        <end position="242"/>
    </location>
</feature>
<dbReference type="InterPro" id="IPR001680">
    <property type="entry name" value="WD40_rpt"/>
</dbReference>
<dbReference type="InterPro" id="IPR020472">
    <property type="entry name" value="WD40_PAC1"/>
</dbReference>
<sequence>MSARRRNIRLEEYASTGAVTRVVVESDMNEAAPCKKPPRYAAASSHKDNEAYLAAFDNDPRLPRLDLPAASDDATTTKATSVPLPMLVTSTPKANVATDGSSRAPWLRGPSDSSGYVEPVSSQPLTCMSLAPDMTEVVVGSCDHALYAIPLQQRKASKGKNGSGVRTLYSKTAGHGEWVTAVAHMPDGRVVSGGMDSKLCLWDSNNRCEDLTGHAGSISLIRPFTENWIVSASYDKTYRLWDGAPGKRAAKAGRERHCLKGHDAPILDFSLWGNRLIGGDRNGSVLVFDLAQHAVERKAKGVHIGHCTAVLGSQHNSDHAFSGGQDGLLRMWDARSKDAVMKVSVHVSQRGTGAVSFIKDVSTMDHVIVTGGADGKVQVVDVRASNVRSTFSQHTTFIYSVHVDHELCFSGSGSGMLLVHDLRTDALQYGLGANQAAVRAIATTATTLAAAGDDGGVLVYEMT</sequence>
<evidence type="ECO:0000313" key="5">
    <source>
        <dbReference type="EMBL" id="ETW01115.1"/>
    </source>
</evidence>
<dbReference type="eggNOG" id="KOG0274">
    <property type="taxonomic scope" value="Eukaryota"/>
</dbReference>
<gene>
    <name evidence="5" type="ORF">H310_06730</name>
</gene>
<keyword evidence="2" id="KW-0677">Repeat</keyword>
<proteinExistence type="predicted"/>
<dbReference type="PROSITE" id="PS50082">
    <property type="entry name" value="WD_REPEATS_2"/>
    <property type="match status" value="3"/>
</dbReference>
<dbReference type="OrthoDB" id="256303at2759"/>
<protein>
    <submittedName>
        <fullName evidence="5">Uncharacterized protein</fullName>
    </submittedName>
</protein>
<feature type="region of interest" description="Disordered" evidence="4">
    <location>
        <begin position="93"/>
        <end position="118"/>
    </location>
</feature>
<dbReference type="PANTHER" id="PTHR19848:SF7">
    <property type="entry name" value="F-BOX AND WD-40 DOMAIN PROTEIN 7"/>
    <property type="match status" value="1"/>
</dbReference>
<name>A0A024U4F3_9STRA</name>